<dbReference type="InterPro" id="IPR020127">
    <property type="entry name" value="Colicin-E5_imm"/>
</dbReference>
<organism evidence="1">
    <name type="scientific">Escherichia coli</name>
    <dbReference type="NCBI Taxonomy" id="562"/>
    <lineage>
        <taxon>Bacteria</taxon>
        <taxon>Pseudomonadati</taxon>
        <taxon>Pseudomonadota</taxon>
        <taxon>Gammaproteobacteria</taxon>
        <taxon>Enterobacterales</taxon>
        <taxon>Enterobacteriaceae</taxon>
        <taxon>Escherichia</taxon>
    </lineage>
</organism>
<dbReference type="SMR" id="A0A2R4AB71"/>
<gene>
    <name evidence="1" type="primary">imm</name>
    <name evidence="1" type="ORF">p634-1_00261</name>
</gene>
<evidence type="ECO:0000313" key="1">
    <source>
        <dbReference type="EMBL" id="AVR61884.1"/>
    </source>
</evidence>
<dbReference type="EMBL" id="MG692626">
    <property type="protein sequence ID" value="AVR61884.1"/>
    <property type="molecule type" value="Genomic_DNA"/>
</dbReference>
<sequence length="109" mass="12290">MTNKLFEHTVLYDSGDAFFELKGNASMKLSPKAAIEVCNEAAKKGLWILGIDGGHWLNPGFRIDSSASWTYDMPEEYKSKIPENNRLAIENIKDDIENGYTAFIITLKM</sequence>
<dbReference type="InterPro" id="IPR037234">
    <property type="entry name" value="ImmE5_sf"/>
</dbReference>
<dbReference type="RefSeq" id="WP_000182536.1">
    <property type="nucleotide sequence ID" value="NZ_AP027249.1"/>
</dbReference>
<dbReference type="GO" id="GO:0030153">
    <property type="term" value="P:bacteriocin immunity"/>
    <property type="evidence" value="ECO:0007669"/>
    <property type="project" value="InterPro"/>
</dbReference>
<dbReference type="SUPFAM" id="SSF143469">
    <property type="entry name" value="ImmE5-like"/>
    <property type="match status" value="1"/>
</dbReference>
<dbReference type="Gene3D" id="3.30.190.30">
    <property type="match status" value="1"/>
</dbReference>
<proteinExistence type="predicted"/>
<keyword evidence="1" id="KW-0614">Plasmid</keyword>
<dbReference type="Pfam" id="PF11480">
    <property type="entry name" value="ImmE5"/>
    <property type="match status" value="1"/>
</dbReference>
<name>A0A2R4AB71_ECOLX</name>
<reference evidence="1" key="1">
    <citation type="journal article" date="2018" name="Vet. Microbiol.">
        <title>Longitudinal study of Escherichia coli plasmid resistance to extended-spectrum cephalosporins in free-range broilers.</title>
        <authorList>
            <person name="Baron S."/>
            <person name="Le Devendec L."/>
            <person name="Touzain F."/>
            <person name="Jouy E."/>
            <person name="Lucas P."/>
            <person name="de Boisseson C."/>
            <person name="Larvor E."/>
            <person name="Kempf I."/>
        </authorList>
    </citation>
    <scope>NUCLEOTIDE SEQUENCE</scope>
    <source>
        <strain evidence="1">634-1</strain>
        <plasmid evidence="1">p634-1</plasmid>
    </source>
</reference>
<protein>
    <submittedName>
        <fullName evidence="1">Colicin-E5 immunity protein</fullName>
    </submittedName>
</protein>
<accession>A0A2R4AB71</accession>
<dbReference type="AlphaFoldDB" id="A0A2R4AB71"/>
<geneLocation type="plasmid" evidence="1">
    <name>p634-1</name>
</geneLocation>